<proteinExistence type="predicted"/>
<name>A0AAD9E7N7_9PEZI</name>
<gene>
    <name evidence="2" type="ORF">CCHR01_19611</name>
</gene>
<feature type="region of interest" description="Disordered" evidence="1">
    <location>
        <begin position="21"/>
        <end position="62"/>
    </location>
</feature>
<comment type="caution">
    <text evidence="2">The sequence shown here is derived from an EMBL/GenBank/DDBJ whole genome shotgun (WGS) entry which is preliminary data.</text>
</comment>
<keyword evidence="3" id="KW-1185">Reference proteome</keyword>
<dbReference type="EMBL" id="JAQOWY010001020">
    <property type="protein sequence ID" value="KAK1837768.1"/>
    <property type="molecule type" value="Genomic_DNA"/>
</dbReference>
<evidence type="ECO:0000313" key="2">
    <source>
        <dbReference type="EMBL" id="KAK1837768.1"/>
    </source>
</evidence>
<dbReference type="AlphaFoldDB" id="A0AAD9E7N7"/>
<reference evidence="2" key="1">
    <citation type="submission" date="2023-01" db="EMBL/GenBank/DDBJ databases">
        <title>Colletotrichum chrysophilum M932 genome sequence.</title>
        <authorList>
            <person name="Baroncelli R."/>
        </authorList>
    </citation>
    <scope>NUCLEOTIDE SEQUENCE</scope>
    <source>
        <strain evidence="2">M932</strain>
    </source>
</reference>
<dbReference type="Proteomes" id="UP001243330">
    <property type="component" value="Unassembled WGS sequence"/>
</dbReference>
<evidence type="ECO:0000256" key="1">
    <source>
        <dbReference type="SAM" id="MobiDB-lite"/>
    </source>
</evidence>
<organism evidence="2 3">
    <name type="scientific">Colletotrichum chrysophilum</name>
    <dbReference type="NCBI Taxonomy" id="1836956"/>
    <lineage>
        <taxon>Eukaryota</taxon>
        <taxon>Fungi</taxon>
        <taxon>Dikarya</taxon>
        <taxon>Ascomycota</taxon>
        <taxon>Pezizomycotina</taxon>
        <taxon>Sordariomycetes</taxon>
        <taxon>Hypocreomycetidae</taxon>
        <taxon>Glomerellales</taxon>
        <taxon>Glomerellaceae</taxon>
        <taxon>Colletotrichum</taxon>
        <taxon>Colletotrichum gloeosporioides species complex</taxon>
    </lineage>
</organism>
<feature type="compositionally biased region" description="Basic residues" evidence="1">
    <location>
        <begin position="30"/>
        <end position="53"/>
    </location>
</feature>
<sequence length="62" mass="7110">MWPVLPVCSFPTNNTLQCPVSSASANAVRGSHRRRRRRRPRPRSSLFKLHRPPRPLVHSATL</sequence>
<protein>
    <submittedName>
        <fullName evidence="2">Uncharacterized protein</fullName>
    </submittedName>
</protein>
<evidence type="ECO:0000313" key="3">
    <source>
        <dbReference type="Proteomes" id="UP001243330"/>
    </source>
</evidence>
<accession>A0AAD9E7N7</accession>